<accession>A0ABQ8KPE5</accession>
<dbReference type="RefSeq" id="XP_047781953.1">
    <property type="nucleotide sequence ID" value="XM_047920313.1"/>
</dbReference>
<dbReference type="InterPro" id="IPR041078">
    <property type="entry name" value="Plavaka"/>
</dbReference>
<name>A0ABQ8KPE5_9APHY</name>
<comment type="caution">
    <text evidence="2">The sequence shown here is derived from an EMBL/GenBank/DDBJ whole genome shotgun (WGS) entry which is preliminary data.</text>
</comment>
<dbReference type="Proteomes" id="UP000814176">
    <property type="component" value="Unassembled WGS sequence"/>
</dbReference>
<feature type="compositionally biased region" description="Low complexity" evidence="1">
    <location>
        <begin position="171"/>
        <end position="180"/>
    </location>
</feature>
<feature type="compositionally biased region" description="Basic residues" evidence="1">
    <location>
        <begin position="44"/>
        <end position="61"/>
    </location>
</feature>
<organism evidence="2 3">
    <name type="scientific">Rhodofomes roseus</name>
    <dbReference type="NCBI Taxonomy" id="34475"/>
    <lineage>
        <taxon>Eukaryota</taxon>
        <taxon>Fungi</taxon>
        <taxon>Dikarya</taxon>
        <taxon>Basidiomycota</taxon>
        <taxon>Agaricomycotina</taxon>
        <taxon>Agaricomycetes</taxon>
        <taxon>Polyporales</taxon>
        <taxon>Rhodofomes</taxon>
    </lineage>
</organism>
<protein>
    <recommendedName>
        <fullName evidence="4">C2H2-type domain-containing protein</fullName>
    </recommendedName>
</protein>
<evidence type="ECO:0008006" key="4">
    <source>
        <dbReference type="Google" id="ProtNLM"/>
    </source>
</evidence>
<feature type="compositionally biased region" description="Low complexity" evidence="1">
    <location>
        <begin position="222"/>
        <end position="237"/>
    </location>
</feature>
<dbReference type="GeneID" id="72001045"/>
<dbReference type="Pfam" id="PF18759">
    <property type="entry name" value="Plavaka"/>
    <property type="match status" value="1"/>
</dbReference>
<feature type="region of interest" description="Disordered" evidence="1">
    <location>
        <begin position="34"/>
        <end position="237"/>
    </location>
</feature>
<gene>
    <name evidence="2" type="ORF">C8Q71DRAFT_703362</name>
</gene>
<evidence type="ECO:0000256" key="1">
    <source>
        <dbReference type="SAM" id="MobiDB-lite"/>
    </source>
</evidence>
<sequence>MSIKCTGCARSFTLQHGAYIQHLQTSPLAACKLARRQHEESMRRPSRRASHMRAARSRSRGRSPGASEAGHDHQSPVGDDEEDVAVPFEGDFFGAAEDYADEDLPFDGSHDEQPEVDGQVSDQVDESSDDESSDDDAVGRDTIQPSHEVERDGRQLPRPNLPIDVEPEQGAAAARADTATPELPGDAPGGVHPDAHEQIRRPPAYIVPFGGQAGSPVQPDPAAAAGQSSQSGYKSYAETVDPGANNPYAPFASQLDWEMARWAKLRGSGSTAFSDLLAIPGVRERLGLSYRNSAELNKVIDEQLPTRRPMFHRFEVSIGGERFDMFNRDVIECARALWGDAEHTPYLCFTPARHYADADQTLRLYHDMDTGEWWWATC</sequence>
<feature type="compositionally biased region" description="Acidic residues" evidence="1">
    <location>
        <begin position="123"/>
        <end position="136"/>
    </location>
</feature>
<evidence type="ECO:0000313" key="3">
    <source>
        <dbReference type="Proteomes" id="UP000814176"/>
    </source>
</evidence>
<reference evidence="2 3" key="1">
    <citation type="journal article" date="2021" name="Environ. Microbiol.">
        <title>Gene family expansions and transcriptome signatures uncover fungal adaptations to wood decay.</title>
        <authorList>
            <person name="Hage H."/>
            <person name="Miyauchi S."/>
            <person name="Viragh M."/>
            <person name="Drula E."/>
            <person name="Min B."/>
            <person name="Chaduli D."/>
            <person name="Navarro D."/>
            <person name="Favel A."/>
            <person name="Norest M."/>
            <person name="Lesage-Meessen L."/>
            <person name="Balint B."/>
            <person name="Merenyi Z."/>
            <person name="de Eugenio L."/>
            <person name="Morin E."/>
            <person name="Martinez A.T."/>
            <person name="Baldrian P."/>
            <person name="Stursova M."/>
            <person name="Martinez M.J."/>
            <person name="Novotny C."/>
            <person name="Magnuson J.K."/>
            <person name="Spatafora J.W."/>
            <person name="Maurice S."/>
            <person name="Pangilinan J."/>
            <person name="Andreopoulos W."/>
            <person name="LaButti K."/>
            <person name="Hundley H."/>
            <person name="Na H."/>
            <person name="Kuo A."/>
            <person name="Barry K."/>
            <person name="Lipzen A."/>
            <person name="Henrissat B."/>
            <person name="Riley R."/>
            <person name="Ahrendt S."/>
            <person name="Nagy L.G."/>
            <person name="Grigoriev I.V."/>
            <person name="Martin F."/>
            <person name="Rosso M.N."/>
        </authorList>
    </citation>
    <scope>NUCLEOTIDE SEQUENCE [LARGE SCALE GENOMIC DNA]</scope>
    <source>
        <strain evidence="2 3">CIRM-BRFM 1785</strain>
    </source>
</reference>
<proteinExistence type="predicted"/>
<dbReference type="EMBL" id="JADCUA010000005">
    <property type="protein sequence ID" value="KAH9840303.1"/>
    <property type="molecule type" value="Genomic_DNA"/>
</dbReference>
<evidence type="ECO:0000313" key="2">
    <source>
        <dbReference type="EMBL" id="KAH9840303.1"/>
    </source>
</evidence>
<keyword evidence="3" id="KW-1185">Reference proteome</keyword>